<dbReference type="InterPro" id="IPR040815">
    <property type="entry name" value="Nas2_N"/>
</dbReference>
<protein>
    <recommendedName>
        <fullName evidence="4">Nas2 N-terminal domain-containing protein</fullName>
    </recommendedName>
</protein>
<dbReference type="Pfam" id="PF18265">
    <property type="entry name" value="Nas2_N"/>
    <property type="match status" value="1"/>
</dbReference>
<sequence length="246" mass="27503">MDNGDKAIQPCAARKENSNAQPKPSMSRADVMKLIRQKDEIEAEVKALYEVLDSQGKVGMDGPLLDNDGYPRSDIDVYTVRHARHKIICLNNDHKALMRCIEDGLTSVHEQAREEYMEHDAQNVTDAQKPRQPFAKVQFVATDSPAFAAGLQGDDRLVTFGSLTSANFRTLTDLAVVVTNSENRSLSVEVLRDGNLKRVTLVPKKWSGKGLVGSLIMAFRRPSCRWLYLRRARKMAPLFPYGNTLG</sequence>
<feature type="domain" description="Nas2 N-terminal" evidence="4">
    <location>
        <begin position="32"/>
        <end position="110"/>
    </location>
</feature>
<dbReference type="GO" id="GO:0005737">
    <property type="term" value="C:cytoplasm"/>
    <property type="evidence" value="ECO:0007669"/>
    <property type="project" value="TreeGrafter"/>
</dbReference>
<evidence type="ECO:0000313" key="6">
    <source>
        <dbReference type="Proteomes" id="UP000186922"/>
    </source>
</evidence>
<proteinExistence type="inferred from homology"/>
<gene>
    <name evidence="5" type="primary">RvY_07434</name>
    <name evidence="5" type="synonym">RvY_07434.1</name>
    <name evidence="5" type="ORF">RvY_07434-1</name>
</gene>
<accession>A0A1D1V764</accession>
<keyword evidence="6" id="KW-1185">Reference proteome</keyword>
<evidence type="ECO:0000259" key="4">
    <source>
        <dbReference type="Pfam" id="PF18265"/>
    </source>
</evidence>
<dbReference type="Gene3D" id="6.10.140.1710">
    <property type="match status" value="1"/>
</dbReference>
<dbReference type="Proteomes" id="UP000186922">
    <property type="component" value="Unassembled WGS sequence"/>
</dbReference>
<dbReference type="OrthoDB" id="72325at2759"/>
<keyword evidence="2" id="KW-0143">Chaperone</keyword>
<comment type="similarity">
    <text evidence="1">Belongs to the proteasome subunit p27 family.</text>
</comment>
<evidence type="ECO:0000313" key="5">
    <source>
        <dbReference type="EMBL" id="GAU95902.1"/>
    </source>
</evidence>
<dbReference type="STRING" id="947166.A0A1D1V764"/>
<evidence type="ECO:0000256" key="2">
    <source>
        <dbReference type="ARBA" id="ARBA00023186"/>
    </source>
</evidence>
<organism evidence="5 6">
    <name type="scientific">Ramazzottius varieornatus</name>
    <name type="common">Water bear</name>
    <name type="synonym">Tardigrade</name>
    <dbReference type="NCBI Taxonomy" id="947166"/>
    <lineage>
        <taxon>Eukaryota</taxon>
        <taxon>Metazoa</taxon>
        <taxon>Ecdysozoa</taxon>
        <taxon>Tardigrada</taxon>
        <taxon>Eutardigrada</taxon>
        <taxon>Parachela</taxon>
        <taxon>Hypsibioidea</taxon>
        <taxon>Ramazzottiidae</taxon>
        <taxon>Ramazzottius</taxon>
    </lineage>
</organism>
<dbReference type="EMBL" id="BDGG01000003">
    <property type="protein sequence ID" value="GAU95902.1"/>
    <property type="molecule type" value="Genomic_DNA"/>
</dbReference>
<dbReference type="GO" id="GO:0005634">
    <property type="term" value="C:nucleus"/>
    <property type="evidence" value="ECO:0007669"/>
    <property type="project" value="TreeGrafter"/>
</dbReference>
<dbReference type="GO" id="GO:0070682">
    <property type="term" value="P:proteasome regulatory particle assembly"/>
    <property type="evidence" value="ECO:0007669"/>
    <property type="project" value="InterPro"/>
</dbReference>
<dbReference type="FunFam" id="2.30.42.10:FF:000107">
    <property type="entry name" value="26S proteasome non-ATPase regulatory subunit 9"/>
    <property type="match status" value="1"/>
</dbReference>
<name>A0A1D1V764_RAMVA</name>
<comment type="caution">
    <text evidence="5">The sequence shown here is derived from an EMBL/GenBank/DDBJ whole genome shotgun (WGS) entry which is preliminary data.</text>
</comment>
<reference evidence="5 6" key="1">
    <citation type="journal article" date="2016" name="Nat. Commun.">
        <title>Extremotolerant tardigrade genome and improved radiotolerance of human cultured cells by tardigrade-unique protein.</title>
        <authorList>
            <person name="Hashimoto T."/>
            <person name="Horikawa D.D."/>
            <person name="Saito Y."/>
            <person name="Kuwahara H."/>
            <person name="Kozuka-Hata H."/>
            <person name="Shin-I T."/>
            <person name="Minakuchi Y."/>
            <person name="Ohishi K."/>
            <person name="Motoyama A."/>
            <person name="Aizu T."/>
            <person name="Enomoto A."/>
            <person name="Kondo K."/>
            <person name="Tanaka S."/>
            <person name="Hara Y."/>
            <person name="Koshikawa S."/>
            <person name="Sagara H."/>
            <person name="Miura T."/>
            <person name="Yokobori S."/>
            <person name="Miyagawa K."/>
            <person name="Suzuki Y."/>
            <person name="Kubo T."/>
            <person name="Oyama M."/>
            <person name="Kohara Y."/>
            <person name="Fujiyama A."/>
            <person name="Arakawa K."/>
            <person name="Katayama T."/>
            <person name="Toyoda A."/>
            <person name="Kunieda T."/>
        </authorList>
    </citation>
    <scope>NUCLEOTIDE SEQUENCE [LARGE SCALE GENOMIC DNA]</scope>
    <source>
        <strain evidence="5 6">YOKOZUNA-1</strain>
    </source>
</reference>
<dbReference type="InterPro" id="IPR035269">
    <property type="entry name" value="PSMD9"/>
</dbReference>
<dbReference type="AlphaFoldDB" id="A0A1D1V764"/>
<dbReference type="PANTHER" id="PTHR12651">
    <property type="entry name" value="26S PROTEASOME NON-ATPASE REGULATORY SUBUNIT 9"/>
    <property type="match status" value="1"/>
</dbReference>
<dbReference type="Gene3D" id="2.30.42.10">
    <property type="match status" value="1"/>
</dbReference>
<dbReference type="SUPFAM" id="SSF50156">
    <property type="entry name" value="PDZ domain-like"/>
    <property type="match status" value="1"/>
</dbReference>
<evidence type="ECO:0000256" key="3">
    <source>
        <dbReference type="SAM" id="MobiDB-lite"/>
    </source>
</evidence>
<feature type="region of interest" description="Disordered" evidence="3">
    <location>
        <begin position="1"/>
        <end position="27"/>
    </location>
</feature>
<evidence type="ECO:0000256" key="1">
    <source>
        <dbReference type="ARBA" id="ARBA00005256"/>
    </source>
</evidence>
<dbReference type="PANTHER" id="PTHR12651:SF1">
    <property type="entry name" value="26S PROTEASOME NON-ATPASE REGULATORY SUBUNIT 9"/>
    <property type="match status" value="1"/>
</dbReference>
<dbReference type="InterPro" id="IPR036034">
    <property type="entry name" value="PDZ_sf"/>
</dbReference>